<feature type="domain" description="Disease resistance protein At4g27190-like leucine-rich repeats" evidence="2">
    <location>
        <begin position="851"/>
        <end position="939"/>
    </location>
</feature>
<proteinExistence type="predicted"/>
<dbReference type="PANTHER" id="PTHR33463:SF209">
    <property type="entry name" value="DISEASE RESISTANCE PROTEIN RPS2-LIKE"/>
    <property type="match status" value="1"/>
</dbReference>
<organism evidence="3 4">
    <name type="scientific">Psophocarpus tetragonolobus</name>
    <name type="common">Winged bean</name>
    <name type="synonym">Dolichos tetragonolobus</name>
    <dbReference type="NCBI Taxonomy" id="3891"/>
    <lineage>
        <taxon>Eukaryota</taxon>
        <taxon>Viridiplantae</taxon>
        <taxon>Streptophyta</taxon>
        <taxon>Embryophyta</taxon>
        <taxon>Tracheophyta</taxon>
        <taxon>Spermatophyta</taxon>
        <taxon>Magnoliopsida</taxon>
        <taxon>eudicotyledons</taxon>
        <taxon>Gunneridae</taxon>
        <taxon>Pentapetalae</taxon>
        <taxon>rosids</taxon>
        <taxon>fabids</taxon>
        <taxon>Fabales</taxon>
        <taxon>Fabaceae</taxon>
        <taxon>Papilionoideae</taxon>
        <taxon>50 kb inversion clade</taxon>
        <taxon>NPAAA clade</taxon>
        <taxon>indigoferoid/millettioid clade</taxon>
        <taxon>Phaseoleae</taxon>
        <taxon>Psophocarpus</taxon>
    </lineage>
</organism>
<dbReference type="AlphaFoldDB" id="A0AAN9XKP6"/>
<dbReference type="PANTHER" id="PTHR33463">
    <property type="entry name" value="NB-ARC DOMAIN-CONTAINING PROTEIN-RELATED"/>
    <property type="match status" value="1"/>
</dbReference>
<dbReference type="Proteomes" id="UP001386955">
    <property type="component" value="Unassembled WGS sequence"/>
</dbReference>
<keyword evidence="4" id="KW-1185">Reference proteome</keyword>
<accession>A0AAN9XKP6</accession>
<dbReference type="SUPFAM" id="SSF52047">
    <property type="entry name" value="RNI-like"/>
    <property type="match status" value="2"/>
</dbReference>
<name>A0AAN9XKP6_PSOTE</name>
<evidence type="ECO:0000259" key="2">
    <source>
        <dbReference type="Pfam" id="PF23247"/>
    </source>
</evidence>
<dbReference type="InterPro" id="IPR032675">
    <property type="entry name" value="LRR_dom_sf"/>
</dbReference>
<dbReference type="EMBL" id="JAYMYS010000004">
    <property type="protein sequence ID" value="KAK7395756.1"/>
    <property type="molecule type" value="Genomic_DNA"/>
</dbReference>
<evidence type="ECO:0000313" key="4">
    <source>
        <dbReference type="Proteomes" id="UP001386955"/>
    </source>
</evidence>
<sequence>MKILRNIWKSEPSSDSFSKLDTIIIEECDKLVNIFPSNNKGIFQNLCKLRVTNCRSIQFIFKISEKDGDLANLQDVHLETLPKLEWVWKLNESQGRTLELKNLQNIRVQDCDSLEKLFPFSVAKCLCSLQHLVMCDCSQLRVIVDEMKTPSVKTPKLNFPELRIIKFSELPRLTTSFYEGAYEFDCPMLNDLSIELCQSLEPFNKKTIDSQRKVVLFDEKVINEVKYMQIESWHAKSPSTLTYLTYLEVVNCERLENLVSPSTAKNLVHLKNMKIIKCESLRVIVREEENASKDDIRFEQLKALELVSLKKLGSFCGSDSCNFAFPSLEKLVKYFEGMEQINLSEHPTLRERWQHGIFGNDWFCSLKILKLGELHDQCAIPSKTLHWFKSLKELEVQGNEGSCEQVQVIFAMNVKKGEGTTFQLQKLTLRGLPNLMHVWERNDEGIHSFQNLQVVSIRDCENLETVFPVDLAKNFKKLDTLEIESCHRLQQIVGNEEDQAVEFEFLCLTTLNLFDLPNLQYFHTESFTLECPALNTLSVLDCPMLKPFENDNTESRFFGIKDISNLEKLSMDRKYIWALNSWLEQLTGNTYLEYLDGIRLFYDVDVIDKPILPIEILKNAINLKIMSIELCHCKDAQHFEEVFLHQILEVDENKILKHLKILALNDVWQLQSMGTKDSTWLNMICKRLHVLYVNSCPHLTKLEDSTSGSFSSLKELYIYECPILEYLFTSSAAKELMHLEYLGVWDCPLIKEIVAKDQDEPTSGEIELRLCRIYLTSLPSLEYFYSGNLTLKLPSLVQVDMWRCPKMNIFSQTYEDAYPFRGIQASNDLDDELVFYNFLNSSIKKVFKLQLQTLFPVSVVKNLEKLEKLEIRRCDKLQEIIEEKEGTAKNLTEEKFVFPCLKMLDLAGLPLLICFYPQTFTLEFPMLTNLCVLDCHKLELFQTANPMAEGEGGDTSITRQPLFSNVEVISNLKELRLDWKHISALCSMLESEFPEGLKCLNEIFLYLGTDEKEKHILPIHLLLKAPNLIHMAKKLINLEQIIVRECESLKGIVVDGEDEDEDEIKGKGEDKYNNEIIFWKLKLLNLEVLPEFESFYTGSSTLNFPCLNEVRSTKCYITKLFQLGDNFPETMEVYNEGGMNSEIMQIFEEEAA</sequence>
<protein>
    <recommendedName>
        <fullName evidence="2">Disease resistance protein At4g27190-like leucine-rich repeats domain-containing protein</fullName>
    </recommendedName>
</protein>
<dbReference type="Pfam" id="PF23247">
    <property type="entry name" value="LRR_RPS2"/>
    <property type="match status" value="5"/>
</dbReference>
<feature type="domain" description="Disease resistance protein At4g27190-like leucine-rich repeats" evidence="2">
    <location>
        <begin position="707"/>
        <end position="810"/>
    </location>
</feature>
<dbReference type="InterPro" id="IPR050905">
    <property type="entry name" value="Plant_NBS-LRR"/>
</dbReference>
<evidence type="ECO:0000256" key="1">
    <source>
        <dbReference type="ARBA" id="ARBA00022821"/>
    </source>
</evidence>
<reference evidence="3 4" key="1">
    <citation type="submission" date="2024-01" db="EMBL/GenBank/DDBJ databases">
        <title>The genomes of 5 underutilized Papilionoideae crops provide insights into root nodulation and disease resistanc.</title>
        <authorList>
            <person name="Jiang F."/>
        </authorList>
    </citation>
    <scope>NUCLEOTIDE SEQUENCE [LARGE SCALE GENOMIC DNA]</scope>
    <source>
        <strain evidence="3">DUOXIRENSHENG_FW03</strain>
        <tissue evidence="3">Leaves</tissue>
    </source>
</reference>
<dbReference type="Gene3D" id="3.80.10.10">
    <property type="entry name" value="Ribonuclease Inhibitor"/>
    <property type="match status" value="4"/>
</dbReference>
<evidence type="ECO:0000313" key="3">
    <source>
        <dbReference type="EMBL" id="KAK7395756.1"/>
    </source>
</evidence>
<comment type="caution">
    <text evidence="3">The sequence shown here is derived from an EMBL/GenBank/DDBJ whole genome shotgun (WGS) entry which is preliminary data.</text>
</comment>
<gene>
    <name evidence="3" type="ORF">VNO78_16323</name>
</gene>
<feature type="domain" description="Disease resistance protein At4g27190-like leucine-rich repeats" evidence="2">
    <location>
        <begin position="4"/>
        <end position="137"/>
    </location>
</feature>
<dbReference type="SUPFAM" id="SSF52058">
    <property type="entry name" value="L domain-like"/>
    <property type="match status" value="1"/>
</dbReference>
<feature type="domain" description="Disease resistance protein At4g27190-like leucine-rich repeats" evidence="2">
    <location>
        <begin position="339"/>
        <end position="486"/>
    </location>
</feature>
<dbReference type="InterPro" id="IPR057135">
    <property type="entry name" value="At4g27190-like_LRR"/>
</dbReference>
<keyword evidence="1" id="KW-0611">Plant defense</keyword>
<feature type="domain" description="Disease resistance protein At4g27190-like leucine-rich repeats" evidence="2">
    <location>
        <begin position="230"/>
        <end position="331"/>
    </location>
</feature>